<dbReference type="EMBL" id="MW057861">
    <property type="protein sequence ID" value="QPI18513.1"/>
    <property type="molecule type" value="Genomic_DNA"/>
</dbReference>
<dbReference type="KEGG" id="vg:77951623"/>
<protein>
    <recommendedName>
        <fullName evidence="4">Holin</fullName>
    </recommendedName>
</protein>
<proteinExistence type="predicted"/>
<organism evidence="2 3">
    <name type="scientific">Providencia phage PSTCR7</name>
    <dbReference type="NCBI Taxonomy" id="2783549"/>
    <lineage>
        <taxon>Viruses</taxon>
        <taxon>Duplodnaviria</taxon>
        <taxon>Heunggongvirae</taxon>
        <taxon>Uroviricota</taxon>
        <taxon>Caudoviricetes</taxon>
        <taxon>Craquatrovirus</taxon>
        <taxon>Craquatrovirus PSTCR7</taxon>
    </lineage>
</organism>
<keyword evidence="1" id="KW-1133">Transmembrane helix</keyword>
<dbReference type="InterPro" id="IPR032126">
    <property type="entry name" value="LydA_holin"/>
</dbReference>
<keyword evidence="1" id="KW-0812">Transmembrane</keyword>
<feature type="transmembrane region" description="Helical" evidence="1">
    <location>
        <begin position="40"/>
        <end position="58"/>
    </location>
</feature>
<evidence type="ECO:0000313" key="3">
    <source>
        <dbReference type="Proteomes" id="UP000594422"/>
    </source>
</evidence>
<evidence type="ECO:0008006" key="4">
    <source>
        <dbReference type="Google" id="ProtNLM"/>
    </source>
</evidence>
<dbReference type="Pfam" id="PF16083">
    <property type="entry name" value="Phage_holin_3_3"/>
    <property type="match status" value="1"/>
</dbReference>
<name>A0A7S9SW64_9CAUD</name>
<reference evidence="2 3" key="1">
    <citation type="submission" date="2020-10" db="EMBL/GenBank/DDBJ databases">
        <title>Novel bacteriophages targeting Providencia spp. as potential agents for phage therapy.</title>
        <authorList>
            <person name="Rakov C."/>
            <person name="Alkalay-Oren S."/>
            <person name="Coppenhagen-Glazer S."/>
            <person name="Hazan R."/>
        </authorList>
    </citation>
    <scope>NUCLEOTIDE SEQUENCE [LARGE SCALE GENOMIC DNA]</scope>
</reference>
<accession>A0A7S9SW64</accession>
<evidence type="ECO:0000313" key="2">
    <source>
        <dbReference type="EMBL" id="QPI18513.1"/>
    </source>
</evidence>
<evidence type="ECO:0000256" key="1">
    <source>
        <dbReference type="SAM" id="Phobius"/>
    </source>
</evidence>
<sequence>MISLLDPDFQKYVFWAVISFIGGALGYIMRKLDTDEKLGIFNVVMEGLSAAFLGVIIAVVCVKSGLSTEWIYSIVAFLAWAGSRAAASYLEAFFRRKFNIGAEGDKNEPN</sequence>
<keyword evidence="3" id="KW-1185">Reference proteome</keyword>
<keyword evidence="1" id="KW-0472">Membrane</keyword>
<dbReference type="GeneID" id="77951623"/>
<dbReference type="Proteomes" id="UP000594422">
    <property type="component" value="Segment"/>
</dbReference>
<feature type="transmembrane region" description="Helical" evidence="1">
    <location>
        <begin position="12"/>
        <end position="28"/>
    </location>
</feature>
<feature type="transmembrane region" description="Helical" evidence="1">
    <location>
        <begin position="70"/>
        <end position="90"/>
    </location>
</feature>
<dbReference type="RefSeq" id="YP_010675300.1">
    <property type="nucleotide sequence ID" value="NC_071001.1"/>
</dbReference>